<name>X1YXP2_CAPTE</name>
<dbReference type="PANTHER" id="PTHR12241:SF162">
    <property type="entry name" value="TUBULIN MONOGLUTAMYLASE TTLL4"/>
    <property type="match status" value="1"/>
</dbReference>
<dbReference type="EMBL" id="AMQN01000662">
    <property type="status" value="NOT_ANNOTATED_CDS"/>
    <property type="molecule type" value="Genomic_DNA"/>
</dbReference>
<reference evidence="4" key="3">
    <citation type="submission" date="2015-06" db="UniProtKB">
        <authorList>
            <consortium name="EnsemblMetazoa"/>
        </authorList>
    </citation>
    <scope>IDENTIFICATION</scope>
</reference>
<evidence type="ECO:0000256" key="1">
    <source>
        <dbReference type="ARBA" id="ARBA00022598"/>
    </source>
</evidence>
<protein>
    <recommendedName>
        <fullName evidence="6">Tubulin polyglutamylase TTLL4</fullName>
    </recommendedName>
</protein>
<dbReference type="PROSITE" id="PS51221">
    <property type="entry name" value="TTL"/>
    <property type="match status" value="1"/>
</dbReference>
<dbReference type="InterPro" id="IPR004344">
    <property type="entry name" value="TTL/TTLL_fam"/>
</dbReference>
<organism evidence="4 5">
    <name type="scientific">Capitella teleta</name>
    <name type="common">Polychaete worm</name>
    <dbReference type="NCBI Taxonomy" id="283909"/>
    <lineage>
        <taxon>Eukaryota</taxon>
        <taxon>Metazoa</taxon>
        <taxon>Spiralia</taxon>
        <taxon>Lophotrochozoa</taxon>
        <taxon>Annelida</taxon>
        <taxon>Polychaeta</taxon>
        <taxon>Sedentaria</taxon>
        <taxon>Scolecida</taxon>
        <taxon>Capitellidae</taxon>
        <taxon>Capitella</taxon>
    </lineage>
</organism>
<keyword evidence="1" id="KW-0436">Ligase</keyword>
<evidence type="ECO:0000256" key="3">
    <source>
        <dbReference type="ARBA" id="ARBA00022840"/>
    </source>
</evidence>
<dbReference type="HOGENOM" id="CLU_010131_8_1_1"/>
<evidence type="ECO:0000256" key="2">
    <source>
        <dbReference type="ARBA" id="ARBA00022741"/>
    </source>
</evidence>
<sequence>MMQSLFPNIPPTVNFVLDGQRVDLLPWELRKLLKWKMSPITPNVIKNCISRSGFRATKKNYDWIGYWGKHMKAQGFKAIREYQKVNHFPGSFQIGRKDRLWRNLSHMQVLHGRKDFNFIPQTFCLPCDLKQLKRVWEDGGNKLKWIIKPPASARGIGIKVIHKWNQIPKKRAVVVQRYLSRPYLINGSKFDLRLYVYVTSYDPLRIYLYDDGLTRFASSKYSSSMKSLSNKYMHLTNYSINKKNTEYQSNTDENICQGHKWGLKPLWGYLRKQGINTNPIWENIKDVIIKTIICSESCINSLIKGNVKRKYSVHELFGFDIMLDENLKPWVIEVNISPSLHSNSQLDLNIKGGMVKDMLNICGFVLPDKSDVTTSGVIEEDSRLHGSNNPLCMDHRLFPSVMPSDERAKHAYYCQRHMDTVVLQTILDVLTPSDVRILAETLDEDSRKGNFQRIFPAASSHKYMTYFEQPKYFNLLLDQWIQKYNRMDARGTSLIMSCFSIDSMCKF</sequence>
<dbReference type="Pfam" id="PF03133">
    <property type="entry name" value="TTL"/>
    <property type="match status" value="1"/>
</dbReference>
<dbReference type="Proteomes" id="UP000014760">
    <property type="component" value="Unassembled WGS sequence"/>
</dbReference>
<evidence type="ECO:0000313" key="5">
    <source>
        <dbReference type="Proteomes" id="UP000014760"/>
    </source>
</evidence>
<dbReference type="STRING" id="283909.R7VID2"/>
<dbReference type="Gene3D" id="3.30.470.20">
    <property type="entry name" value="ATP-grasp fold, B domain"/>
    <property type="match status" value="1"/>
</dbReference>
<proteinExistence type="predicted"/>
<dbReference type="OrthoDB" id="202825at2759"/>
<dbReference type="EnsemblMetazoa" id="CapteT121093">
    <property type="protein sequence ID" value="CapteP121093"/>
    <property type="gene ID" value="CapteG121093"/>
</dbReference>
<keyword evidence="3" id="KW-0067">ATP-binding</keyword>
<accession>X1YXP2</accession>
<reference evidence="5" key="2">
    <citation type="journal article" date="2013" name="Nature">
        <title>Insights into bilaterian evolution from three spiralian genomes.</title>
        <authorList>
            <person name="Simakov O."/>
            <person name="Marletaz F."/>
            <person name="Cho S.J."/>
            <person name="Edsinger-Gonzales E."/>
            <person name="Havlak P."/>
            <person name="Hellsten U."/>
            <person name="Kuo D.H."/>
            <person name="Larsson T."/>
            <person name="Lv J."/>
            <person name="Arendt D."/>
            <person name="Savage R."/>
            <person name="Osoegawa K."/>
            <person name="de Jong P."/>
            <person name="Grimwood J."/>
            <person name="Chapman J.A."/>
            <person name="Shapiro H."/>
            <person name="Aerts A."/>
            <person name="Otillar R.P."/>
            <person name="Terry A.Y."/>
            <person name="Boore J.L."/>
            <person name="Grigoriev I.V."/>
            <person name="Lindberg D.R."/>
            <person name="Seaver E.C."/>
            <person name="Weisblat D.A."/>
            <person name="Putnam N.H."/>
            <person name="Rokhsar D.S."/>
        </authorList>
    </citation>
    <scope>NUCLEOTIDE SEQUENCE</scope>
    <source>
        <strain evidence="5">I ESC-2004</strain>
    </source>
</reference>
<dbReference type="PANTHER" id="PTHR12241">
    <property type="entry name" value="TUBULIN POLYGLUTAMYLASE"/>
    <property type="match status" value="1"/>
</dbReference>
<evidence type="ECO:0008006" key="6">
    <source>
        <dbReference type="Google" id="ProtNLM"/>
    </source>
</evidence>
<keyword evidence="2" id="KW-0547">Nucleotide-binding</keyword>
<dbReference type="OMA" id="FWIGYWG"/>
<keyword evidence="5" id="KW-1185">Reference proteome</keyword>
<dbReference type="SUPFAM" id="SSF56059">
    <property type="entry name" value="Glutathione synthetase ATP-binding domain-like"/>
    <property type="match status" value="1"/>
</dbReference>
<evidence type="ECO:0000313" key="4">
    <source>
        <dbReference type="EnsemblMetazoa" id="CapteP121093"/>
    </source>
</evidence>
<reference evidence="5" key="1">
    <citation type="submission" date="2012-12" db="EMBL/GenBank/DDBJ databases">
        <authorList>
            <person name="Hellsten U."/>
            <person name="Grimwood J."/>
            <person name="Chapman J.A."/>
            <person name="Shapiro H."/>
            <person name="Aerts A."/>
            <person name="Otillar R.P."/>
            <person name="Terry A.Y."/>
            <person name="Boore J.L."/>
            <person name="Simakov O."/>
            <person name="Marletaz F."/>
            <person name="Cho S.-J."/>
            <person name="Edsinger-Gonzales E."/>
            <person name="Havlak P."/>
            <person name="Kuo D.-H."/>
            <person name="Larsson T."/>
            <person name="Lv J."/>
            <person name="Arendt D."/>
            <person name="Savage R."/>
            <person name="Osoegawa K."/>
            <person name="de Jong P."/>
            <person name="Lindberg D.R."/>
            <person name="Seaver E.C."/>
            <person name="Weisblat D.A."/>
            <person name="Putnam N.H."/>
            <person name="Grigoriev I.V."/>
            <person name="Rokhsar D.S."/>
        </authorList>
    </citation>
    <scope>NUCLEOTIDE SEQUENCE</scope>
    <source>
        <strain evidence="5">I ESC-2004</strain>
    </source>
</reference>